<dbReference type="EMBL" id="AWUE01017931">
    <property type="protein sequence ID" value="OMO83827.1"/>
    <property type="molecule type" value="Genomic_DNA"/>
</dbReference>
<accession>A0A1R3IMM3</accession>
<gene>
    <name evidence="1" type="ORF">COLO4_22344</name>
</gene>
<proteinExistence type="predicted"/>
<organism evidence="1 2">
    <name type="scientific">Corchorus olitorius</name>
    <dbReference type="NCBI Taxonomy" id="93759"/>
    <lineage>
        <taxon>Eukaryota</taxon>
        <taxon>Viridiplantae</taxon>
        <taxon>Streptophyta</taxon>
        <taxon>Embryophyta</taxon>
        <taxon>Tracheophyta</taxon>
        <taxon>Spermatophyta</taxon>
        <taxon>Magnoliopsida</taxon>
        <taxon>eudicotyledons</taxon>
        <taxon>Gunneridae</taxon>
        <taxon>Pentapetalae</taxon>
        <taxon>rosids</taxon>
        <taxon>malvids</taxon>
        <taxon>Malvales</taxon>
        <taxon>Malvaceae</taxon>
        <taxon>Grewioideae</taxon>
        <taxon>Apeibeae</taxon>
        <taxon>Corchorus</taxon>
    </lineage>
</organism>
<protein>
    <submittedName>
        <fullName evidence="1">Origin recognition complex subunit 3-like protein</fullName>
    </submittedName>
</protein>
<keyword evidence="2" id="KW-1185">Reference proteome</keyword>
<reference evidence="2" key="1">
    <citation type="submission" date="2013-09" db="EMBL/GenBank/DDBJ databases">
        <title>Corchorus olitorius genome sequencing.</title>
        <authorList>
            <person name="Alam M."/>
            <person name="Haque M.S."/>
            <person name="Islam M.S."/>
            <person name="Emdad E.M."/>
            <person name="Islam M.M."/>
            <person name="Ahmed B."/>
            <person name="Halim A."/>
            <person name="Hossen Q.M.M."/>
            <person name="Hossain M.Z."/>
            <person name="Ahmed R."/>
            <person name="Khan M.M."/>
            <person name="Islam R."/>
            <person name="Rashid M.M."/>
            <person name="Khan S.A."/>
            <person name="Rahman M.S."/>
            <person name="Alam M."/>
            <person name="Yahiya A.S."/>
            <person name="Khan M.S."/>
            <person name="Azam M.S."/>
            <person name="Haque T."/>
            <person name="Lashkar M.Z.H."/>
            <person name="Akhand A.I."/>
            <person name="Morshed G."/>
            <person name="Roy S."/>
            <person name="Uddin K.S."/>
            <person name="Rabeya T."/>
            <person name="Hossain A.S."/>
            <person name="Chowdhury A."/>
            <person name="Snigdha A.R."/>
            <person name="Mortoza M.S."/>
            <person name="Matin S.A."/>
            <person name="Hoque S.M.E."/>
            <person name="Islam M.K."/>
            <person name="Roy D.K."/>
            <person name="Haider R."/>
            <person name="Moosa M.M."/>
            <person name="Elias S.M."/>
            <person name="Hasan A.M."/>
            <person name="Jahan S."/>
            <person name="Shafiuddin M."/>
            <person name="Mahmood N."/>
            <person name="Shommy N.S."/>
        </authorList>
    </citation>
    <scope>NUCLEOTIDE SEQUENCE [LARGE SCALE GENOMIC DNA]</scope>
    <source>
        <strain evidence="2">cv. O-4</strain>
    </source>
</reference>
<sequence length="85" mass="9451">MSGELWFCAYNEAGKGENVRLLDLYCEASDPEPYNKRKAELDKDPDLPPTGPILIKGRAISEGSFHRTACKLISIWESFTTGTEA</sequence>
<evidence type="ECO:0000313" key="2">
    <source>
        <dbReference type="Proteomes" id="UP000187203"/>
    </source>
</evidence>
<dbReference type="OrthoDB" id="10265211at2759"/>
<dbReference type="Proteomes" id="UP000187203">
    <property type="component" value="Unassembled WGS sequence"/>
</dbReference>
<dbReference type="AlphaFoldDB" id="A0A1R3IMM3"/>
<evidence type="ECO:0000313" key="1">
    <source>
        <dbReference type="EMBL" id="OMO83827.1"/>
    </source>
</evidence>
<comment type="caution">
    <text evidence="1">The sequence shown here is derived from an EMBL/GenBank/DDBJ whole genome shotgun (WGS) entry which is preliminary data.</text>
</comment>
<name>A0A1R3IMM3_9ROSI</name>